<proteinExistence type="predicted"/>
<feature type="transmembrane region" description="Helical" evidence="1">
    <location>
        <begin position="20"/>
        <end position="37"/>
    </location>
</feature>
<dbReference type="OrthoDB" id="2300382at2"/>
<reference evidence="2 3" key="1">
    <citation type="journal article" date="2015" name="Genome Announc.">
        <title>Expanding the biotechnology potential of lactobacilli through comparative genomics of 213 strains and associated genera.</title>
        <authorList>
            <person name="Sun Z."/>
            <person name="Harris H.M."/>
            <person name="McCann A."/>
            <person name="Guo C."/>
            <person name="Argimon S."/>
            <person name="Zhang W."/>
            <person name="Yang X."/>
            <person name="Jeffery I.B."/>
            <person name="Cooney J.C."/>
            <person name="Kagawa T.F."/>
            <person name="Liu W."/>
            <person name="Song Y."/>
            <person name="Salvetti E."/>
            <person name="Wrobel A."/>
            <person name="Rasinkangas P."/>
            <person name="Parkhill J."/>
            <person name="Rea M.C."/>
            <person name="O'Sullivan O."/>
            <person name="Ritari J."/>
            <person name="Douillard F.P."/>
            <person name="Paul Ross R."/>
            <person name="Yang R."/>
            <person name="Briner A.E."/>
            <person name="Felis G.E."/>
            <person name="de Vos W.M."/>
            <person name="Barrangou R."/>
            <person name="Klaenhammer T.R."/>
            <person name="Caufield P.W."/>
            <person name="Cui Y."/>
            <person name="Zhang H."/>
            <person name="O'Toole P.W."/>
        </authorList>
    </citation>
    <scope>NUCLEOTIDE SEQUENCE [LARGE SCALE GENOMIC DNA]</scope>
    <source>
        <strain evidence="2 3">DSM 13343</strain>
    </source>
</reference>
<dbReference type="InterPro" id="IPR036259">
    <property type="entry name" value="MFS_trans_sf"/>
</dbReference>
<feature type="transmembrane region" description="Helical" evidence="1">
    <location>
        <begin position="85"/>
        <end position="104"/>
    </location>
</feature>
<dbReference type="SUPFAM" id="SSF103473">
    <property type="entry name" value="MFS general substrate transporter"/>
    <property type="match status" value="1"/>
</dbReference>
<accession>A0A0R1RHD7</accession>
<keyword evidence="3" id="KW-1185">Reference proteome</keyword>
<keyword evidence="1" id="KW-0812">Transmembrane</keyword>
<evidence type="ECO:0000313" key="3">
    <source>
        <dbReference type="Proteomes" id="UP000051790"/>
    </source>
</evidence>
<dbReference type="AlphaFoldDB" id="A0A0R1RHD7"/>
<gene>
    <name evidence="2" type="ORF">FD01_GL001615</name>
</gene>
<sequence length="143" mass="15745">MKKITDERLKVRNLKNLRIAFLVENLFLYGVLGWQLIQGKGISAVLDWGNVPFAAVLIAGVTAAVLSANVSEPMADKPRMATKRLVRIGLLVWVIASIIFWLTIQEQPLGVHLALAVGCGLIIALVWTGIDAWGNHFRSNDDE</sequence>
<dbReference type="Proteomes" id="UP000051790">
    <property type="component" value="Unassembled WGS sequence"/>
</dbReference>
<protein>
    <submittedName>
        <fullName evidence="2">Uncharacterized protein</fullName>
    </submittedName>
</protein>
<comment type="caution">
    <text evidence="2">The sequence shown here is derived from an EMBL/GenBank/DDBJ whole genome shotgun (WGS) entry which is preliminary data.</text>
</comment>
<keyword evidence="1" id="KW-0472">Membrane</keyword>
<feature type="transmembrane region" description="Helical" evidence="1">
    <location>
        <begin position="110"/>
        <end position="130"/>
    </location>
</feature>
<organism evidence="2 3">
    <name type="scientific">Lacticaseibacillus manihotivorans DSM 13343 = JCM 12514</name>
    <dbReference type="NCBI Taxonomy" id="1423769"/>
    <lineage>
        <taxon>Bacteria</taxon>
        <taxon>Bacillati</taxon>
        <taxon>Bacillota</taxon>
        <taxon>Bacilli</taxon>
        <taxon>Lactobacillales</taxon>
        <taxon>Lactobacillaceae</taxon>
        <taxon>Lacticaseibacillus</taxon>
    </lineage>
</organism>
<feature type="transmembrane region" description="Helical" evidence="1">
    <location>
        <begin position="49"/>
        <end position="70"/>
    </location>
</feature>
<dbReference type="EMBL" id="AZEU01000022">
    <property type="protein sequence ID" value="KRL53067.1"/>
    <property type="molecule type" value="Genomic_DNA"/>
</dbReference>
<name>A0A0R1RHD7_9LACO</name>
<evidence type="ECO:0000256" key="1">
    <source>
        <dbReference type="SAM" id="Phobius"/>
    </source>
</evidence>
<evidence type="ECO:0000313" key="2">
    <source>
        <dbReference type="EMBL" id="KRL53067.1"/>
    </source>
</evidence>
<dbReference type="PATRIC" id="fig|1423769.4.peg.1728"/>
<keyword evidence="1" id="KW-1133">Transmembrane helix</keyword>
<dbReference type="RefSeq" id="WP_054717314.1">
    <property type="nucleotide sequence ID" value="NZ_AZEU01000022.1"/>
</dbReference>